<dbReference type="Pfam" id="PF00560">
    <property type="entry name" value="LRR_1"/>
    <property type="match status" value="1"/>
</dbReference>
<dbReference type="PANTHER" id="PTHR22710:SF2">
    <property type="entry name" value="X-RAY RADIATION RESISTANCE-ASSOCIATED PROTEIN 1"/>
    <property type="match status" value="1"/>
</dbReference>
<gene>
    <name evidence="5" type="ORF">EXN66_Car022146</name>
</gene>
<keyword evidence="4" id="KW-0677">Repeat</keyword>
<evidence type="ECO:0000313" key="6">
    <source>
        <dbReference type="Proteomes" id="UP000503349"/>
    </source>
</evidence>
<dbReference type="GO" id="GO:0005634">
    <property type="term" value="C:nucleus"/>
    <property type="evidence" value="ECO:0007669"/>
    <property type="project" value="TreeGrafter"/>
</dbReference>
<keyword evidence="3" id="KW-0433">Leucine-rich repeat</keyword>
<keyword evidence="6" id="KW-1185">Reference proteome</keyword>
<reference evidence="6" key="2">
    <citation type="submission" date="2019-02" db="EMBL/GenBank/DDBJ databases">
        <title>Opniocepnalus argus Var Kimnra genome.</title>
        <authorList>
            <person name="Zhou C."/>
            <person name="Xiao S."/>
        </authorList>
    </citation>
    <scope>NUCLEOTIDE SEQUENCE [LARGE SCALE GENOMIC DNA]</scope>
</reference>
<evidence type="ECO:0000313" key="5">
    <source>
        <dbReference type="EMBL" id="KAF3706454.1"/>
    </source>
</evidence>
<dbReference type="SUPFAM" id="SSF52075">
    <property type="entry name" value="Outer arm dynein light chain 1"/>
    <property type="match status" value="1"/>
</dbReference>
<dbReference type="Gene3D" id="3.80.10.10">
    <property type="entry name" value="Ribonuclease Inhibitor"/>
    <property type="match status" value="1"/>
</dbReference>
<evidence type="ECO:0000256" key="4">
    <source>
        <dbReference type="ARBA" id="ARBA00022737"/>
    </source>
</evidence>
<evidence type="ECO:0000256" key="1">
    <source>
        <dbReference type="ARBA" id="ARBA00004496"/>
    </source>
</evidence>
<name>A0A6G1QVD3_CHAAH</name>
<organism evidence="5 6">
    <name type="scientific">Channa argus</name>
    <name type="common">Northern snakehead</name>
    <name type="synonym">Ophicephalus argus</name>
    <dbReference type="NCBI Taxonomy" id="215402"/>
    <lineage>
        <taxon>Eukaryota</taxon>
        <taxon>Metazoa</taxon>
        <taxon>Chordata</taxon>
        <taxon>Craniata</taxon>
        <taxon>Vertebrata</taxon>
        <taxon>Euteleostomi</taxon>
        <taxon>Actinopterygii</taxon>
        <taxon>Neopterygii</taxon>
        <taxon>Teleostei</taxon>
        <taxon>Neoteleostei</taxon>
        <taxon>Acanthomorphata</taxon>
        <taxon>Anabantaria</taxon>
        <taxon>Anabantiformes</taxon>
        <taxon>Channoidei</taxon>
        <taxon>Channidae</taxon>
        <taxon>Channa</taxon>
    </lineage>
</organism>
<sequence>MMFDAADFPFLEVLNLSYNYLSNEDIVSIGRLPCLKVLHLTGNQLQCLLPELPATEDTLFSALEVLMLDDNKLSSEVFGSLTNLKRS</sequence>
<evidence type="ECO:0000256" key="2">
    <source>
        <dbReference type="ARBA" id="ARBA00022490"/>
    </source>
</evidence>
<dbReference type="InterPro" id="IPR032675">
    <property type="entry name" value="LRR_dom_sf"/>
</dbReference>
<comment type="subcellular location">
    <subcellularLocation>
        <location evidence="1">Cytoplasm</location>
    </subcellularLocation>
</comment>
<dbReference type="Pfam" id="PF12799">
    <property type="entry name" value="LRR_4"/>
    <property type="match status" value="1"/>
</dbReference>
<accession>A0A6G1QVD3</accession>
<dbReference type="InterPro" id="IPR001611">
    <property type="entry name" value="Leu-rich_rpt"/>
</dbReference>
<reference evidence="5 6" key="1">
    <citation type="submission" date="2019-02" db="EMBL/GenBank/DDBJ databases">
        <title>Opniocepnalus argus genome.</title>
        <authorList>
            <person name="Zhou C."/>
            <person name="Xiao S."/>
        </authorList>
    </citation>
    <scope>NUCLEOTIDE SEQUENCE [LARGE SCALE GENOMIC DNA]</scope>
    <source>
        <strain evidence="5">OARG1902GOOAL</strain>
        <tissue evidence="5">Muscle</tissue>
    </source>
</reference>
<dbReference type="Proteomes" id="UP000503349">
    <property type="component" value="Chromosome 24"/>
</dbReference>
<dbReference type="GO" id="GO:0005737">
    <property type="term" value="C:cytoplasm"/>
    <property type="evidence" value="ECO:0007669"/>
    <property type="project" value="UniProtKB-SubCell"/>
</dbReference>
<dbReference type="PANTHER" id="PTHR22710">
    <property type="entry name" value="X-RAY RADIATION RESISTANCE ASSOCIATED PROTEIN 1 XRRA1"/>
    <property type="match status" value="1"/>
</dbReference>
<proteinExistence type="predicted"/>
<dbReference type="InterPro" id="IPR025875">
    <property type="entry name" value="Leu-rich_rpt_4"/>
</dbReference>
<dbReference type="EMBL" id="CM015735">
    <property type="protein sequence ID" value="KAF3706454.1"/>
    <property type="molecule type" value="Genomic_DNA"/>
</dbReference>
<protein>
    <submittedName>
        <fullName evidence="5">X-ray radiation resistance-associated protein 1</fullName>
    </submittedName>
</protein>
<keyword evidence="2" id="KW-0963">Cytoplasm</keyword>
<evidence type="ECO:0000256" key="3">
    <source>
        <dbReference type="ARBA" id="ARBA00022614"/>
    </source>
</evidence>
<dbReference type="AlphaFoldDB" id="A0A6G1QVD3"/>